<dbReference type="RefSeq" id="WP_007277357.1">
    <property type="nucleotide sequence ID" value="NZ_ABCK01000003.1"/>
</dbReference>
<name>A6DHH2_9BACT</name>
<proteinExistence type="predicted"/>
<dbReference type="EMBL" id="ABCK01000003">
    <property type="protein sequence ID" value="EDM29055.1"/>
    <property type="molecule type" value="Genomic_DNA"/>
</dbReference>
<keyword evidence="3" id="KW-1185">Reference proteome</keyword>
<organism evidence="2 3">
    <name type="scientific">Lentisphaera araneosa HTCC2155</name>
    <dbReference type="NCBI Taxonomy" id="313628"/>
    <lineage>
        <taxon>Bacteria</taxon>
        <taxon>Pseudomonadati</taxon>
        <taxon>Lentisphaerota</taxon>
        <taxon>Lentisphaeria</taxon>
        <taxon>Lentisphaerales</taxon>
        <taxon>Lentisphaeraceae</taxon>
        <taxon>Lentisphaera</taxon>
    </lineage>
</organism>
<sequence>MKKYTLIELLVAMGIFAFMMLLLMNFFSISTDLLGRENNRATKLYEASIISSLLQQDLKGLSVNGTDSPFEYHTNRSGKTYLRFISEGYDENTSVDSTVPILVSYIYDFSTKEIFRYVESVSDFETTYGAITLDGSDKIANFNNIETSTNGALILEGVEAFDLVFYEAGNFKTFTASVLTSNSNFSNLRYSNVPSSGSALTTKPDSVTIQMALNDKDVIGITGLEDKNRRTITQQFILGYND</sequence>
<accession>A6DHH2</accession>
<feature type="transmembrane region" description="Helical" evidence="1">
    <location>
        <begin position="6"/>
        <end position="27"/>
    </location>
</feature>
<evidence type="ECO:0000313" key="2">
    <source>
        <dbReference type="EMBL" id="EDM29055.1"/>
    </source>
</evidence>
<evidence type="ECO:0000313" key="3">
    <source>
        <dbReference type="Proteomes" id="UP000004947"/>
    </source>
</evidence>
<reference evidence="2 3" key="1">
    <citation type="journal article" date="2010" name="J. Bacteriol.">
        <title>Genome sequence of Lentisphaera araneosa HTCC2155T, the type species of the order Lentisphaerales in the phylum Lentisphaerae.</title>
        <authorList>
            <person name="Thrash J.C."/>
            <person name="Cho J.C."/>
            <person name="Vergin K.L."/>
            <person name="Morris R.M."/>
            <person name="Giovannoni S.J."/>
        </authorList>
    </citation>
    <scope>NUCLEOTIDE SEQUENCE [LARGE SCALE GENOMIC DNA]</scope>
    <source>
        <strain evidence="2 3">HTCC2155</strain>
    </source>
</reference>
<evidence type="ECO:0000256" key="1">
    <source>
        <dbReference type="SAM" id="Phobius"/>
    </source>
</evidence>
<keyword evidence="1" id="KW-0812">Transmembrane</keyword>
<dbReference type="Proteomes" id="UP000004947">
    <property type="component" value="Unassembled WGS sequence"/>
</dbReference>
<protein>
    <recommendedName>
        <fullName evidence="4">Prepilin-type N-terminal cleavage/methylation domain-containing protein</fullName>
    </recommendedName>
</protein>
<keyword evidence="1" id="KW-1133">Transmembrane helix</keyword>
<keyword evidence="1" id="KW-0472">Membrane</keyword>
<gene>
    <name evidence="2" type="ORF">LNTAR_14602</name>
</gene>
<dbReference type="STRING" id="313628.LNTAR_14602"/>
<comment type="caution">
    <text evidence="2">The sequence shown here is derived from an EMBL/GenBank/DDBJ whole genome shotgun (WGS) entry which is preliminary data.</text>
</comment>
<evidence type="ECO:0008006" key="4">
    <source>
        <dbReference type="Google" id="ProtNLM"/>
    </source>
</evidence>
<dbReference type="AlphaFoldDB" id="A6DHH2"/>